<comment type="caution">
    <text evidence="2">The sequence shown here is derived from an EMBL/GenBank/DDBJ whole genome shotgun (WGS) entry which is preliminary data.</text>
</comment>
<feature type="domain" description="HNH nuclease" evidence="1">
    <location>
        <begin position="96"/>
        <end position="149"/>
    </location>
</feature>
<dbReference type="AlphaFoldDB" id="X0SJ56"/>
<evidence type="ECO:0000313" key="2">
    <source>
        <dbReference type="EMBL" id="GAF81024.1"/>
    </source>
</evidence>
<reference evidence="2" key="1">
    <citation type="journal article" date="2014" name="Front. Microbiol.">
        <title>High frequency of phylogenetically diverse reductive dehalogenase-homologous genes in deep subseafloor sedimentary metagenomes.</title>
        <authorList>
            <person name="Kawai M."/>
            <person name="Futagami T."/>
            <person name="Toyoda A."/>
            <person name="Takaki Y."/>
            <person name="Nishi S."/>
            <person name="Hori S."/>
            <person name="Arai W."/>
            <person name="Tsubouchi T."/>
            <person name="Morono Y."/>
            <person name="Uchiyama I."/>
            <person name="Ito T."/>
            <person name="Fujiyama A."/>
            <person name="Inagaki F."/>
            <person name="Takami H."/>
        </authorList>
    </citation>
    <scope>NUCLEOTIDE SEQUENCE</scope>
    <source>
        <strain evidence="2">Expedition CK06-06</strain>
    </source>
</reference>
<name>X0SJ56_9ZZZZ</name>
<proteinExistence type="predicted"/>
<sequence length="166" mass="19468">MPTGVYPRTEYHKELIKKAIKLRHTNGERFGFQKGHPYGNRFKKGYSKPKGAYAFPKGKNHWNWQNKNCYSKEYRQFKHLERRKAGELTIQIIQQVYEDNIKRYGTLTCYLCLNSIKFGKDNLEHKIPLSRGGTNARDNLDIACKKCNSSKCSKTVEEYKLIKEAK</sequence>
<dbReference type="EMBL" id="BARS01003318">
    <property type="protein sequence ID" value="GAF81024.1"/>
    <property type="molecule type" value="Genomic_DNA"/>
</dbReference>
<dbReference type="SMART" id="SM00507">
    <property type="entry name" value="HNHc"/>
    <property type="match status" value="1"/>
</dbReference>
<gene>
    <name evidence="2" type="ORF">S01H1_06424</name>
</gene>
<accession>X0SJ56</accession>
<dbReference type="InterPro" id="IPR029471">
    <property type="entry name" value="HNH_5"/>
</dbReference>
<dbReference type="CDD" id="cd00085">
    <property type="entry name" value="HNHc"/>
    <property type="match status" value="1"/>
</dbReference>
<evidence type="ECO:0000259" key="1">
    <source>
        <dbReference type="SMART" id="SM00507"/>
    </source>
</evidence>
<dbReference type="InterPro" id="IPR003615">
    <property type="entry name" value="HNH_nuc"/>
</dbReference>
<protein>
    <recommendedName>
        <fullName evidence="1">HNH nuclease domain-containing protein</fullName>
    </recommendedName>
</protein>
<dbReference type="Gene3D" id="1.10.30.50">
    <property type="match status" value="1"/>
</dbReference>
<dbReference type="Pfam" id="PF14279">
    <property type="entry name" value="HNH_5"/>
    <property type="match status" value="1"/>
</dbReference>
<organism evidence="2">
    <name type="scientific">marine sediment metagenome</name>
    <dbReference type="NCBI Taxonomy" id="412755"/>
    <lineage>
        <taxon>unclassified sequences</taxon>
        <taxon>metagenomes</taxon>
        <taxon>ecological metagenomes</taxon>
    </lineage>
</organism>